<evidence type="ECO:0000313" key="1">
    <source>
        <dbReference type="EMBL" id="WNR42634.1"/>
    </source>
</evidence>
<sequence length="169" mass="19672">MGTRLRSEQQVKLRFPHLRYIRIYTSAKYRATIYAWTEDMQLSRHDALNLERYANAYLYPHVVFTVKAYNAVRADRVPLLDEVPVDITQAALRPNLNQYGIFAAIHRQFPRGRLSFQQYDAIQSIIHFTYDAALPLSETEKGNMLRYLCELIPLGCYCEVHELEAAGDQ</sequence>
<gene>
    <name evidence="1" type="ORF">MJB10_16080</name>
</gene>
<organism evidence="1 2">
    <name type="scientific">Paenibacillus roseopurpureus</name>
    <dbReference type="NCBI Taxonomy" id="2918901"/>
    <lineage>
        <taxon>Bacteria</taxon>
        <taxon>Bacillati</taxon>
        <taxon>Bacillota</taxon>
        <taxon>Bacilli</taxon>
        <taxon>Bacillales</taxon>
        <taxon>Paenibacillaceae</taxon>
        <taxon>Paenibacillus</taxon>
    </lineage>
</organism>
<dbReference type="EMBL" id="CP130319">
    <property type="protein sequence ID" value="WNR42634.1"/>
    <property type="molecule type" value="Genomic_DNA"/>
</dbReference>
<dbReference type="RefSeq" id="WP_314796241.1">
    <property type="nucleotide sequence ID" value="NZ_CP130319.1"/>
</dbReference>
<keyword evidence="2" id="KW-1185">Reference proteome</keyword>
<reference evidence="1" key="1">
    <citation type="submission" date="2022-02" db="EMBL/GenBank/DDBJ databases">
        <title>Paenibacillus sp. MBLB1832 Whole Genome Shotgun Sequencing.</title>
        <authorList>
            <person name="Hwang C.Y."/>
            <person name="Cho E.-S."/>
            <person name="Seo M.-J."/>
        </authorList>
    </citation>
    <scope>NUCLEOTIDE SEQUENCE</scope>
    <source>
        <strain evidence="1">MBLB1832</strain>
    </source>
</reference>
<dbReference type="KEGG" id="proo:MJB10_16080"/>
<proteinExistence type="predicted"/>
<name>A0AA96RIU9_9BACL</name>
<dbReference type="AlphaFoldDB" id="A0AA96RIU9"/>
<accession>A0AA96RIU9</accession>
<evidence type="ECO:0000313" key="2">
    <source>
        <dbReference type="Proteomes" id="UP001304650"/>
    </source>
</evidence>
<dbReference type="Proteomes" id="UP001304650">
    <property type="component" value="Chromosome"/>
</dbReference>
<protein>
    <submittedName>
        <fullName evidence="1">Uncharacterized protein</fullName>
    </submittedName>
</protein>